<dbReference type="EMBL" id="BAABAQ010000018">
    <property type="protein sequence ID" value="GAA4208015.1"/>
    <property type="molecule type" value="Genomic_DNA"/>
</dbReference>
<dbReference type="Pfam" id="PF25549">
    <property type="entry name" value="DUF7927"/>
    <property type="match status" value="2"/>
</dbReference>
<feature type="domain" description="DUF7927" evidence="3">
    <location>
        <begin position="163"/>
        <end position="260"/>
    </location>
</feature>
<feature type="compositionally biased region" description="Pro residues" evidence="1">
    <location>
        <begin position="397"/>
        <end position="419"/>
    </location>
</feature>
<feature type="compositionally biased region" description="Low complexity" evidence="1">
    <location>
        <begin position="344"/>
        <end position="387"/>
    </location>
</feature>
<feature type="transmembrane region" description="Helical" evidence="2">
    <location>
        <begin position="480"/>
        <end position="503"/>
    </location>
</feature>
<accession>A0ABP8BJ17</accession>
<evidence type="ECO:0000313" key="5">
    <source>
        <dbReference type="Proteomes" id="UP001501251"/>
    </source>
</evidence>
<dbReference type="NCBIfam" id="TIGR01451">
    <property type="entry name" value="B_ant_repeat"/>
    <property type="match status" value="1"/>
</dbReference>
<evidence type="ECO:0000259" key="3">
    <source>
        <dbReference type="Pfam" id="PF25549"/>
    </source>
</evidence>
<feature type="domain" description="DUF7927" evidence="3">
    <location>
        <begin position="26"/>
        <end position="131"/>
    </location>
</feature>
<keyword evidence="2" id="KW-0812">Transmembrane</keyword>
<keyword evidence="2" id="KW-0472">Membrane</keyword>
<organism evidence="4 5">
    <name type="scientific">Streptosporangium oxazolinicum</name>
    <dbReference type="NCBI Taxonomy" id="909287"/>
    <lineage>
        <taxon>Bacteria</taxon>
        <taxon>Bacillati</taxon>
        <taxon>Actinomycetota</taxon>
        <taxon>Actinomycetes</taxon>
        <taxon>Streptosporangiales</taxon>
        <taxon>Streptosporangiaceae</taxon>
        <taxon>Streptosporangium</taxon>
    </lineage>
</organism>
<dbReference type="PANTHER" id="PTHR34819">
    <property type="entry name" value="LARGE CYSTEINE-RICH PERIPLASMIC PROTEIN OMCB"/>
    <property type="match status" value="1"/>
</dbReference>
<evidence type="ECO:0000256" key="2">
    <source>
        <dbReference type="SAM" id="Phobius"/>
    </source>
</evidence>
<evidence type="ECO:0000256" key="1">
    <source>
        <dbReference type="SAM" id="MobiDB-lite"/>
    </source>
</evidence>
<gene>
    <name evidence="4" type="ORF">GCM10022252_72500</name>
</gene>
<dbReference type="RefSeq" id="WP_344922825.1">
    <property type="nucleotide sequence ID" value="NZ_BAABAQ010000018.1"/>
</dbReference>
<dbReference type="Proteomes" id="UP001501251">
    <property type="component" value="Unassembled WGS sequence"/>
</dbReference>
<comment type="caution">
    <text evidence="4">The sequence shown here is derived from an EMBL/GenBank/DDBJ whole genome shotgun (WGS) entry which is preliminary data.</text>
</comment>
<dbReference type="Gene3D" id="2.60.40.10">
    <property type="entry name" value="Immunoglobulins"/>
    <property type="match status" value="1"/>
</dbReference>
<dbReference type="InterPro" id="IPR047589">
    <property type="entry name" value="DUF11_rpt"/>
</dbReference>
<sequence length="512" mass="49703">MASPASETGKRVARGASGGENRAAEVEITKTASPVLAKPGQKVTYTVELRNTGDIAYQGFAFTDDLSGLLDDADFDHDLSATSGTVVFAESEVIWTGDVAAGQTVTVTYGVTVNDPPAGDLRLSGKLVGPQGSNCEAGSTDAACGNLGGPGLPLLYVLLTADRETAGPGQRVGYTITVGNVGNADYPGATLTGELSRVLDDAAYNGDARVTKGAVSYGAPKLAWAGDVSVGETVTITYSVTVGTSATGDGVLDSAVQAVGGGTNCPDPAPWSARRAAPVPGAGLGCAQRVAVQGATATGTITPEDSEPDDGAGARPGSDCPAGSAEPGCGTESVKTATGPAPVSGAADGSAQASSPASAPGSGAGSASDSGSGPGSVPGSAPDPGSGSDSGSGPEGAPVPDPDSGPIPAPGSVPSPVPDPARASVSPSGAAPVPGPERAPVPARVPKSLSDPSCVPGRGRSVSIPCFAGGSRKVPAGPSLPFTGVPVGLVLVGLLLSGLGLVLRLSARPRRL</sequence>
<name>A0ABP8BJ17_9ACTN</name>
<proteinExistence type="predicted"/>
<dbReference type="InterPro" id="IPR057687">
    <property type="entry name" value="DUF7927"/>
</dbReference>
<keyword evidence="5" id="KW-1185">Reference proteome</keyword>
<keyword evidence="2" id="KW-1133">Transmembrane helix</keyword>
<feature type="region of interest" description="Disordered" evidence="1">
    <location>
        <begin position="1"/>
        <end position="24"/>
    </location>
</feature>
<evidence type="ECO:0000313" key="4">
    <source>
        <dbReference type="EMBL" id="GAA4208015.1"/>
    </source>
</evidence>
<protein>
    <recommendedName>
        <fullName evidence="3">DUF7927 domain-containing protein</fullName>
    </recommendedName>
</protein>
<feature type="region of interest" description="Disordered" evidence="1">
    <location>
        <begin position="298"/>
        <end position="456"/>
    </location>
</feature>
<dbReference type="InterPro" id="IPR013783">
    <property type="entry name" value="Ig-like_fold"/>
</dbReference>
<reference evidence="5" key="1">
    <citation type="journal article" date="2019" name="Int. J. Syst. Evol. Microbiol.">
        <title>The Global Catalogue of Microorganisms (GCM) 10K type strain sequencing project: providing services to taxonomists for standard genome sequencing and annotation.</title>
        <authorList>
            <consortium name="The Broad Institute Genomics Platform"/>
            <consortium name="The Broad Institute Genome Sequencing Center for Infectious Disease"/>
            <person name="Wu L."/>
            <person name="Ma J."/>
        </authorList>
    </citation>
    <scope>NUCLEOTIDE SEQUENCE [LARGE SCALE GENOMIC DNA]</scope>
    <source>
        <strain evidence="5">JCM 17388</strain>
    </source>
</reference>
<dbReference type="InterPro" id="IPR051172">
    <property type="entry name" value="Chlamydia_OmcB"/>
</dbReference>